<feature type="transmembrane region" description="Helical" evidence="2">
    <location>
        <begin position="740"/>
        <end position="760"/>
    </location>
</feature>
<dbReference type="GO" id="GO:0005261">
    <property type="term" value="F:monoatomic cation channel activity"/>
    <property type="evidence" value="ECO:0007669"/>
    <property type="project" value="TreeGrafter"/>
</dbReference>
<name>A0A3Q0JIM1_DIACI</name>
<feature type="transmembrane region" description="Helical" evidence="2">
    <location>
        <begin position="565"/>
        <end position="584"/>
    </location>
</feature>
<dbReference type="RefSeq" id="XP_026688242.1">
    <property type="nucleotide sequence ID" value="XM_026832441.1"/>
</dbReference>
<feature type="transmembrane region" description="Helical" evidence="2">
    <location>
        <begin position="912"/>
        <end position="933"/>
    </location>
</feature>
<protein>
    <submittedName>
        <fullName evidence="7">Piezo-type mechanosensitive ion channel component-like</fullName>
    </submittedName>
</protein>
<evidence type="ECO:0000313" key="7">
    <source>
        <dbReference type="RefSeq" id="XP_026688242.1"/>
    </source>
</evidence>
<keyword evidence="6" id="KW-1185">Reference proteome</keyword>
<dbReference type="InterPro" id="IPR056770">
    <property type="entry name" value="Piezo_THU9_anchor"/>
</dbReference>
<feature type="transmembrane region" description="Helical" evidence="2">
    <location>
        <begin position="117"/>
        <end position="136"/>
    </location>
</feature>
<feature type="transmembrane region" description="Helical" evidence="2">
    <location>
        <begin position="541"/>
        <end position="559"/>
    </location>
</feature>
<accession>A0A3Q0JIM1</accession>
<evidence type="ECO:0000259" key="5">
    <source>
        <dbReference type="Pfam" id="PF24874"/>
    </source>
</evidence>
<feature type="compositionally biased region" description="Polar residues" evidence="1">
    <location>
        <begin position="283"/>
        <end position="306"/>
    </location>
</feature>
<evidence type="ECO:0000259" key="3">
    <source>
        <dbReference type="Pfam" id="PF15917"/>
    </source>
</evidence>
<feature type="domain" description="Piezo TM25-28" evidence="3">
    <location>
        <begin position="39"/>
        <end position="250"/>
    </location>
</feature>
<dbReference type="GO" id="GO:0008381">
    <property type="term" value="F:mechanosensitive monoatomic ion channel activity"/>
    <property type="evidence" value="ECO:0007669"/>
    <property type="project" value="InterPro"/>
</dbReference>
<dbReference type="KEGG" id="dci:103522073"/>
<evidence type="ECO:0000256" key="2">
    <source>
        <dbReference type="SAM" id="Phobius"/>
    </source>
</evidence>
<reference evidence="7" key="1">
    <citation type="submission" date="2025-08" db="UniProtKB">
        <authorList>
            <consortium name="RefSeq"/>
        </authorList>
    </citation>
    <scope>IDENTIFICATION</scope>
</reference>
<dbReference type="STRING" id="121845.A0A3Q0JIM1"/>
<sequence>MVLFLSMKHLSIVKLESKLKQQNKTFAGGSNEQIEDFTNSTNPTRNYYQYMYSSVDVIKTYLFGTSFWVTLTCVFAIYKSQPYMFSLGYLTSVFLLLWLGNEFYLKSPKQILKYMNALIFYTLFVILVKIVLLVSHSEKINLRQLCYYFEFFVPITIQKESRYDLECQIDANNIDLFWDAICFSIFLFQKRIFRSYYFLHVVTKTKYMVLEASRGQKKIAEIEQENYKIYQAKNMKNYLRVRRRVKEMDSNLQLQGRAPRYHHEALRSGDYYMFSHIDKFINSNKTPKSNKISPKGQETSPKGQETSPKDQETSPKDQETSPKDQETSPKDQETSPKDQETSPKDQETSPKDQETSPKDQETSPKDQETSPKDQETSPKDQETSPKDQETSPKDQETSAEGETKEYRTRSAKYWHYTVSLFEKLTIALIKWFDDKSKSYYSTRETINKEKQEYYRKTVEINEDNTNETKPEENFIEITFVENNNIFRTEKMAKPSLKQEKVMSKETNLLLQLYFSVYHSIISNTTIIMYAVIIVHQATTASLLNLPISLFLFLWGSLSVPRPSVSFWIFLITYVEIMIVIKFVFSFETIKWNIFETDDVFFPPKFVGVSKSERISFMDICLLLVLFHHRHVLKSWGLWAQASFPESTKSTEKLIVTESMSAIKNVWLCLKKYMQPITEFLVSVFKEKRETINKDVYLYMFICDFFIFAILFAKFDSFVPPDEATDVSEYFQIKQSRKFTLTYVLFLISQFFLILADRVLYLRKFLKGKIVFDMVQIIGFHVLIFFVHPIYTNRYFKESLFPQLTFIIKSTYFAISSYIIRFGYPKKMVGNILQKDNVGLLHKYIYQLYMLIPFLHEMRTIMDWIWTDTSLTLGEWFRHEDIYTKLYLIRCDAQADDASPYPKGVKYPLSRKYLFGFLILSLIILCIWFPILLFTDYGFESGAQPDLPVEFKLTVRLEAYPPMYIQIVHKTQLVPYVIHFWISDEAYGLLLHQYTSSTEARRLLKAFNHKLVFAAPFDPQSSWQISPEQATNLEKQLKCTNNSTDPPNCQVKMTVTVDMQKEKDTVTATHSVQLLNETKTALSKALFENTGNNTITIKNVFPKFVKSSSEHVFLSQLMSFDSKVSNQHFFDVNMTLKFSPDGKSLKNATTAWTTIHSDYSNMSQKTVIEILLFQF</sequence>
<feature type="transmembrane region" description="Helical" evidence="2">
    <location>
        <begin position="802"/>
        <end position="823"/>
    </location>
</feature>
<dbReference type="GeneID" id="103522073"/>
<dbReference type="Pfam" id="PF24874">
    <property type="entry name" value="Piezo_THU9_anchor"/>
    <property type="match status" value="1"/>
</dbReference>
<dbReference type="GO" id="GO:0050982">
    <property type="term" value="P:detection of mechanical stimulus"/>
    <property type="evidence" value="ECO:0007669"/>
    <property type="project" value="TreeGrafter"/>
</dbReference>
<feature type="transmembrane region" description="Helical" evidence="2">
    <location>
        <begin position="512"/>
        <end position="534"/>
    </location>
</feature>
<feature type="compositionally biased region" description="Basic and acidic residues" evidence="1">
    <location>
        <begin position="307"/>
        <end position="406"/>
    </location>
</feature>
<dbReference type="PANTHER" id="PTHR13167">
    <property type="entry name" value="PIEZO-TYPE MECHANOSENSITIVE ION CHANNEL COMPONENT"/>
    <property type="match status" value="1"/>
</dbReference>
<dbReference type="PaxDb" id="121845-A0A3Q0JIM1"/>
<feature type="transmembrane region" description="Helical" evidence="2">
    <location>
        <begin position="84"/>
        <end position="105"/>
    </location>
</feature>
<keyword evidence="2" id="KW-1133">Transmembrane helix</keyword>
<evidence type="ECO:0000259" key="4">
    <source>
        <dbReference type="Pfam" id="PF23188"/>
    </source>
</evidence>
<feature type="transmembrane region" description="Helical" evidence="2">
    <location>
        <begin position="60"/>
        <end position="78"/>
    </location>
</feature>
<dbReference type="Proteomes" id="UP000079169">
    <property type="component" value="Unplaced"/>
</dbReference>
<evidence type="ECO:0000256" key="1">
    <source>
        <dbReference type="SAM" id="MobiDB-lite"/>
    </source>
</evidence>
<dbReference type="InterPro" id="IPR056768">
    <property type="entry name" value="THU_Piezo"/>
</dbReference>
<proteinExistence type="predicted"/>
<dbReference type="Pfam" id="PF20678">
    <property type="entry name" value="HV_Gp350_C-term"/>
    <property type="match status" value="1"/>
</dbReference>
<feature type="transmembrane region" description="Helical" evidence="2">
    <location>
        <begin position="695"/>
        <end position="714"/>
    </location>
</feature>
<dbReference type="GO" id="GO:0071260">
    <property type="term" value="P:cellular response to mechanical stimulus"/>
    <property type="evidence" value="ECO:0007669"/>
    <property type="project" value="TreeGrafter"/>
</dbReference>
<keyword evidence="2" id="KW-0812">Transmembrane</keyword>
<keyword evidence="2" id="KW-0472">Membrane</keyword>
<evidence type="ECO:0000313" key="6">
    <source>
        <dbReference type="Proteomes" id="UP000079169"/>
    </source>
</evidence>
<dbReference type="InterPro" id="IPR027272">
    <property type="entry name" value="Piezo"/>
</dbReference>
<dbReference type="Pfam" id="PF15917">
    <property type="entry name" value="Piezo_TM25-28"/>
    <property type="match status" value="1"/>
</dbReference>
<dbReference type="GO" id="GO:0042391">
    <property type="term" value="P:regulation of membrane potential"/>
    <property type="evidence" value="ECO:0007669"/>
    <property type="project" value="TreeGrafter"/>
</dbReference>
<dbReference type="GO" id="GO:0005886">
    <property type="term" value="C:plasma membrane"/>
    <property type="evidence" value="ECO:0007669"/>
    <property type="project" value="TreeGrafter"/>
</dbReference>
<dbReference type="InterPro" id="IPR031805">
    <property type="entry name" value="Piezo_TM25-28"/>
</dbReference>
<feature type="domain" description="Piezo THU9 and anchor" evidence="5">
    <location>
        <begin position="693"/>
        <end position="933"/>
    </location>
</feature>
<feature type="domain" description="Piezo transmembrane helical unit" evidence="4">
    <location>
        <begin position="521"/>
        <end position="638"/>
    </location>
</feature>
<gene>
    <name evidence="7" type="primary">LOC103522073</name>
</gene>
<organism evidence="6 7">
    <name type="scientific">Diaphorina citri</name>
    <name type="common">Asian citrus psyllid</name>
    <dbReference type="NCBI Taxonomy" id="121845"/>
    <lineage>
        <taxon>Eukaryota</taxon>
        <taxon>Metazoa</taxon>
        <taxon>Ecdysozoa</taxon>
        <taxon>Arthropoda</taxon>
        <taxon>Hexapoda</taxon>
        <taxon>Insecta</taxon>
        <taxon>Pterygota</taxon>
        <taxon>Neoptera</taxon>
        <taxon>Paraneoptera</taxon>
        <taxon>Hemiptera</taxon>
        <taxon>Sternorrhyncha</taxon>
        <taxon>Psylloidea</taxon>
        <taxon>Psyllidae</taxon>
        <taxon>Diaphorininae</taxon>
        <taxon>Diaphorina</taxon>
    </lineage>
</organism>
<dbReference type="AlphaFoldDB" id="A0A3Q0JIM1"/>
<feature type="transmembrane region" description="Helical" evidence="2">
    <location>
        <begin position="769"/>
        <end position="790"/>
    </location>
</feature>
<dbReference type="Pfam" id="PF23188">
    <property type="entry name" value="THU_Piezo1"/>
    <property type="match status" value="1"/>
</dbReference>
<feature type="region of interest" description="Disordered" evidence="1">
    <location>
        <begin position="283"/>
        <end position="406"/>
    </location>
</feature>
<dbReference type="PANTHER" id="PTHR13167:SF25">
    <property type="entry name" value="PIEZO-TYPE MECHANOSENSITIVE ION CHANNEL COMPONENT"/>
    <property type="match status" value="1"/>
</dbReference>